<dbReference type="OrthoDB" id="3174593at2"/>
<dbReference type="AlphaFoldDB" id="R0CWN9"/>
<keyword evidence="4" id="KW-1185">Reference proteome</keyword>
<dbReference type="PROSITE" id="PS50943">
    <property type="entry name" value="HTH_CROC1"/>
    <property type="match status" value="1"/>
</dbReference>
<dbReference type="EMBL" id="APMP01000024">
    <property type="protein sequence ID" value="ENZ80931.1"/>
    <property type="molecule type" value="Genomic_DNA"/>
</dbReference>
<dbReference type="PANTHER" id="PTHR36924">
    <property type="entry name" value="ANTITOXIN HIGA-1"/>
    <property type="match status" value="1"/>
</dbReference>
<dbReference type="InterPro" id="IPR001387">
    <property type="entry name" value="Cro/C1-type_HTH"/>
</dbReference>
<dbReference type="RefSeq" id="WP_004622032.1">
    <property type="nucleotide sequence ID" value="NZ_APMP01000024.1"/>
</dbReference>
<dbReference type="STRING" id="1292034.OR37_03206"/>
<dbReference type="Gene3D" id="1.10.260.40">
    <property type="entry name" value="lambda repressor-like DNA-binding domains"/>
    <property type="match status" value="1"/>
</dbReference>
<dbReference type="SUPFAM" id="SSF47413">
    <property type="entry name" value="lambda repressor-like DNA-binding domains"/>
    <property type="match status" value="1"/>
</dbReference>
<dbReference type="eggNOG" id="COG3093">
    <property type="taxonomic scope" value="Bacteria"/>
</dbReference>
<dbReference type="Proteomes" id="UP000013063">
    <property type="component" value="Unassembled WGS sequence"/>
</dbReference>
<dbReference type="InterPro" id="IPR010982">
    <property type="entry name" value="Lambda_DNA-bd_dom_sf"/>
</dbReference>
<dbReference type="SMART" id="SM00530">
    <property type="entry name" value="HTH_XRE"/>
    <property type="match status" value="1"/>
</dbReference>
<comment type="caution">
    <text evidence="3">The sequence shown here is derived from an EMBL/GenBank/DDBJ whole genome shotgun (WGS) entry which is preliminary data.</text>
</comment>
<dbReference type="Pfam" id="PF01381">
    <property type="entry name" value="HTH_3"/>
    <property type="match status" value="1"/>
</dbReference>
<dbReference type="PANTHER" id="PTHR36924:SF1">
    <property type="entry name" value="ANTITOXIN HIGA-1"/>
    <property type="match status" value="1"/>
</dbReference>
<feature type="domain" description="HTH cro/C1-type" evidence="2">
    <location>
        <begin position="34"/>
        <end position="80"/>
    </location>
</feature>
<dbReference type="NCBIfam" id="TIGR02607">
    <property type="entry name" value="antidote_HigA"/>
    <property type="match status" value="1"/>
</dbReference>
<reference evidence="3 4" key="1">
    <citation type="journal article" date="2013" name="Genome Announc.">
        <title>Draft Genome Sequence for Caulobacter sp. Strain OR37, a Bacterium Tolerant to Heavy Metals.</title>
        <authorList>
            <person name="Utturkar S.M."/>
            <person name="Bollmann A."/>
            <person name="Brzoska R.M."/>
            <person name="Klingeman D.M."/>
            <person name="Epstein S.E."/>
            <person name="Palumbo A.V."/>
            <person name="Brown S.D."/>
        </authorList>
    </citation>
    <scope>NUCLEOTIDE SEQUENCE [LARGE SCALE GENOMIC DNA]</scope>
    <source>
        <strain evidence="3 4">OR37</strain>
    </source>
</reference>
<gene>
    <name evidence="3" type="ORF">OR37_03206</name>
</gene>
<evidence type="ECO:0000256" key="1">
    <source>
        <dbReference type="ARBA" id="ARBA00023125"/>
    </source>
</evidence>
<evidence type="ECO:0000259" key="2">
    <source>
        <dbReference type="PROSITE" id="PS50943"/>
    </source>
</evidence>
<evidence type="ECO:0000313" key="3">
    <source>
        <dbReference type="EMBL" id="ENZ80931.1"/>
    </source>
</evidence>
<accession>R0CWN9</accession>
<name>R0CWN9_CAUVI</name>
<dbReference type="PATRIC" id="fig|1292034.3.peg.3181"/>
<dbReference type="GO" id="GO:0003677">
    <property type="term" value="F:DNA binding"/>
    <property type="evidence" value="ECO:0007669"/>
    <property type="project" value="UniProtKB-KW"/>
</dbReference>
<evidence type="ECO:0000313" key="4">
    <source>
        <dbReference type="Proteomes" id="UP000013063"/>
    </source>
</evidence>
<protein>
    <submittedName>
        <fullName evidence="3">Plasmid maintenance system antidote protein, XRE family</fullName>
    </submittedName>
</protein>
<proteinExistence type="predicted"/>
<keyword evidence="1" id="KW-0238">DNA-binding</keyword>
<dbReference type="InterPro" id="IPR013430">
    <property type="entry name" value="Toxin_antidote_HigA"/>
</dbReference>
<dbReference type="CDD" id="cd00093">
    <property type="entry name" value="HTH_XRE"/>
    <property type="match status" value="1"/>
</dbReference>
<sequence length="108" mass="11805">MSRSPAIIDSDPAGGPINPTPGDILLEDFLKPIGMSQTALAKAIGVPPRRINEIVLGKRAVTADTDLRLARYWGLSAGFWLGLQMDYDLMEQRRKMGAELEKITPRAA</sequence>
<organism evidence="3 4">
    <name type="scientific">Caulobacter vibrioides OR37</name>
    <dbReference type="NCBI Taxonomy" id="1292034"/>
    <lineage>
        <taxon>Bacteria</taxon>
        <taxon>Pseudomonadati</taxon>
        <taxon>Pseudomonadota</taxon>
        <taxon>Alphaproteobacteria</taxon>
        <taxon>Caulobacterales</taxon>
        <taxon>Caulobacteraceae</taxon>
        <taxon>Caulobacter</taxon>
    </lineage>
</organism>